<proteinExistence type="predicted"/>
<evidence type="ECO:0000313" key="1">
    <source>
        <dbReference type="EMBL" id="MDJ1484333.1"/>
    </source>
</evidence>
<dbReference type="AlphaFoldDB" id="A0AAE3QVT8"/>
<protein>
    <submittedName>
        <fullName evidence="1">Uncharacterized protein</fullName>
    </submittedName>
</protein>
<dbReference type="EMBL" id="JASJOS010000014">
    <property type="protein sequence ID" value="MDJ1484333.1"/>
    <property type="molecule type" value="Genomic_DNA"/>
</dbReference>
<reference evidence="1" key="1">
    <citation type="submission" date="2023-05" db="EMBL/GenBank/DDBJ databases">
        <authorList>
            <person name="Zhang X."/>
        </authorList>
    </citation>
    <scope>NUCLEOTIDE SEQUENCE</scope>
    <source>
        <strain evidence="1">YF14B1</strain>
    </source>
</reference>
<name>A0AAE3QVT8_9BACT</name>
<gene>
    <name evidence="1" type="ORF">QNI16_27800</name>
</gene>
<comment type="caution">
    <text evidence="1">The sequence shown here is derived from an EMBL/GenBank/DDBJ whole genome shotgun (WGS) entry which is preliminary data.</text>
</comment>
<evidence type="ECO:0000313" key="2">
    <source>
        <dbReference type="Proteomes" id="UP001241110"/>
    </source>
</evidence>
<sequence>MKIKIVTIVALALYLCGCKKEEKQPEYGCDSPVLSTVRDVPGVLYYNKANNNISLVTQAGSIFGFYQVCNPEYEQFEQLNYKTQDSIPVLFDGQLKASEPQMSPAVYTYYTITILSISKR</sequence>
<accession>A0AAE3QVT8</accession>
<organism evidence="1 2">
    <name type="scientific">Xanthocytophaga flava</name>
    <dbReference type="NCBI Taxonomy" id="3048013"/>
    <lineage>
        <taxon>Bacteria</taxon>
        <taxon>Pseudomonadati</taxon>
        <taxon>Bacteroidota</taxon>
        <taxon>Cytophagia</taxon>
        <taxon>Cytophagales</taxon>
        <taxon>Rhodocytophagaceae</taxon>
        <taxon>Xanthocytophaga</taxon>
    </lineage>
</organism>
<dbReference type="Proteomes" id="UP001241110">
    <property type="component" value="Unassembled WGS sequence"/>
</dbReference>
<dbReference type="RefSeq" id="WP_313985488.1">
    <property type="nucleotide sequence ID" value="NZ_JASJOS010000014.1"/>
</dbReference>